<dbReference type="InterPro" id="IPR054696">
    <property type="entry name" value="GTP-eEF1A_C"/>
</dbReference>
<dbReference type="SUPFAM" id="SSF50447">
    <property type="entry name" value="Translation proteins"/>
    <property type="match status" value="1"/>
</dbReference>
<proteinExistence type="inferred from homology"/>
<dbReference type="InterPro" id="IPR027417">
    <property type="entry name" value="P-loop_NTPase"/>
</dbReference>
<evidence type="ECO:0000256" key="1">
    <source>
        <dbReference type="ARBA" id="ARBA00003982"/>
    </source>
</evidence>
<protein>
    <submittedName>
        <fullName evidence="7">Putative translation initiation factor 2, gamma subunit</fullName>
    </submittedName>
</protein>
<reference evidence="8" key="1">
    <citation type="journal article" date="2017" name="Nature">
        <title>The sunflower genome provides insights into oil metabolism, flowering and Asterid evolution.</title>
        <authorList>
            <person name="Badouin H."/>
            <person name="Gouzy J."/>
            <person name="Grassa C.J."/>
            <person name="Murat F."/>
            <person name="Staton S.E."/>
            <person name="Cottret L."/>
            <person name="Lelandais-Briere C."/>
            <person name="Owens G.L."/>
            <person name="Carrere S."/>
            <person name="Mayjonade B."/>
            <person name="Legrand L."/>
            <person name="Gill N."/>
            <person name="Kane N.C."/>
            <person name="Bowers J.E."/>
            <person name="Hubner S."/>
            <person name="Bellec A."/>
            <person name="Berard A."/>
            <person name="Berges H."/>
            <person name="Blanchet N."/>
            <person name="Boniface M.C."/>
            <person name="Brunel D."/>
            <person name="Catrice O."/>
            <person name="Chaidir N."/>
            <person name="Claudel C."/>
            <person name="Donnadieu C."/>
            <person name="Faraut T."/>
            <person name="Fievet G."/>
            <person name="Helmstetter N."/>
            <person name="King M."/>
            <person name="Knapp S.J."/>
            <person name="Lai Z."/>
            <person name="Le Paslier M.C."/>
            <person name="Lippi Y."/>
            <person name="Lorenzon L."/>
            <person name="Mandel J.R."/>
            <person name="Marage G."/>
            <person name="Marchand G."/>
            <person name="Marquand E."/>
            <person name="Bret-Mestries E."/>
            <person name="Morien E."/>
            <person name="Nambeesan S."/>
            <person name="Nguyen T."/>
            <person name="Pegot-Espagnet P."/>
            <person name="Pouilly N."/>
            <person name="Raftis F."/>
            <person name="Sallet E."/>
            <person name="Schiex T."/>
            <person name="Thomas J."/>
            <person name="Vandecasteele C."/>
            <person name="Vares D."/>
            <person name="Vear F."/>
            <person name="Vautrin S."/>
            <person name="Crespi M."/>
            <person name="Mangin B."/>
            <person name="Burke J.M."/>
            <person name="Salse J."/>
            <person name="Munos S."/>
            <person name="Vincourt P."/>
            <person name="Rieseberg L.H."/>
            <person name="Langlade N.B."/>
        </authorList>
    </citation>
    <scope>NUCLEOTIDE SEQUENCE [LARGE SCALE GENOMIC DNA]</scope>
    <source>
        <strain evidence="8">cv. SF193</strain>
    </source>
</reference>
<dbReference type="InterPro" id="IPR009000">
    <property type="entry name" value="Transl_B-barrel_sf"/>
</dbReference>
<keyword evidence="4" id="KW-0342">GTP-binding</keyword>
<feature type="domain" description="Tr-type G" evidence="5">
    <location>
        <begin position="60"/>
        <end position="162"/>
    </location>
</feature>
<dbReference type="EMBL" id="CM007890">
    <property type="protein sequence ID" value="OTG38223.1"/>
    <property type="molecule type" value="Genomic_DNA"/>
</dbReference>
<keyword evidence="8" id="KW-1185">Reference proteome</keyword>
<dbReference type="GO" id="GO:0005525">
    <property type="term" value="F:GTP binding"/>
    <property type="evidence" value="ECO:0007669"/>
    <property type="project" value="UniProtKB-KW"/>
</dbReference>
<sequence>MVVIVGMEGSGKSSIISGLNGRGVILKNEEMHRDFKCKYVTLRTNEKKAMTFSFIEPRGVENMLTGLSIADCAIIVIDSTQGYPINNIVDSEDNIVDPASLAVSMGLKTLICCVNKMDVVGYSQTVYNQLRDGAITYFKSIGIEESNVTFVPVSAQTGDGLLDKSEEMAWYEGLTLIGQLHTLDRESRTSRRLRLVVDSTEVKGTVVLIRCRVHYGILLSGRRVVFCPGNWAVYVDKMRVGGLEVKYAWPGEAVELEVKGPVNEMMEQGCVGAAIIDDKLKVAMGIEVEILVTNSKVEVTTGLQGYLCSCHKASFPVIVSQIKESVDAATRIRNKDTPTSLKIGQIGVVSLTPLVEVVVETVSDYMSLGRIIFCKEEEEKKDVVAVGVVVDVDHTELPKLNMEQLNLGKPVRIK</sequence>
<dbReference type="Gene3D" id="3.40.50.300">
    <property type="entry name" value="P-loop containing nucleotide triphosphate hydrolases"/>
    <property type="match status" value="1"/>
</dbReference>
<evidence type="ECO:0000259" key="6">
    <source>
        <dbReference type="Pfam" id="PF22594"/>
    </source>
</evidence>
<dbReference type="InterPro" id="IPR050100">
    <property type="entry name" value="TRAFAC_GTPase_members"/>
</dbReference>
<evidence type="ECO:0000256" key="4">
    <source>
        <dbReference type="ARBA" id="ARBA00023134"/>
    </source>
</evidence>
<keyword evidence="3" id="KW-0547">Nucleotide-binding</keyword>
<dbReference type="OrthoDB" id="3524701at2759"/>
<evidence type="ECO:0000256" key="3">
    <source>
        <dbReference type="ARBA" id="ARBA00022741"/>
    </source>
</evidence>
<dbReference type="SUPFAM" id="SSF50465">
    <property type="entry name" value="EF-Tu/eEF-1alpha/eIF2-gamma C-terminal domain"/>
    <property type="match status" value="1"/>
</dbReference>
<dbReference type="AlphaFoldDB" id="A0A251VSX2"/>
<dbReference type="Pfam" id="PF00009">
    <property type="entry name" value="GTP_EFTU"/>
    <property type="match status" value="1"/>
</dbReference>
<dbReference type="InterPro" id="IPR009001">
    <property type="entry name" value="Transl_elong_EF1A/Init_IF2_C"/>
</dbReference>
<dbReference type="SUPFAM" id="SSF52540">
    <property type="entry name" value="P-loop containing nucleoside triphosphate hydrolases"/>
    <property type="match status" value="1"/>
</dbReference>
<evidence type="ECO:0000256" key="2">
    <source>
        <dbReference type="ARBA" id="ARBA00007249"/>
    </source>
</evidence>
<dbReference type="GO" id="GO:0003743">
    <property type="term" value="F:translation initiation factor activity"/>
    <property type="evidence" value="ECO:0007669"/>
    <property type="project" value="UniProtKB-KW"/>
</dbReference>
<accession>A0A251VSX2</accession>
<organism evidence="7 8">
    <name type="scientific">Helianthus annuus</name>
    <name type="common">Common sunflower</name>
    <dbReference type="NCBI Taxonomy" id="4232"/>
    <lineage>
        <taxon>Eukaryota</taxon>
        <taxon>Viridiplantae</taxon>
        <taxon>Streptophyta</taxon>
        <taxon>Embryophyta</taxon>
        <taxon>Tracheophyta</taxon>
        <taxon>Spermatophyta</taxon>
        <taxon>Magnoliopsida</taxon>
        <taxon>eudicotyledons</taxon>
        <taxon>Gunneridae</taxon>
        <taxon>Pentapetalae</taxon>
        <taxon>asterids</taxon>
        <taxon>campanulids</taxon>
        <taxon>Asterales</taxon>
        <taxon>Asteraceae</taxon>
        <taxon>Asteroideae</taxon>
        <taxon>Heliantheae alliance</taxon>
        <taxon>Heliantheae</taxon>
        <taxon>Helianthus</taxon>
    </lineage>
</organism>
<dbReference type="Proteomes" id="UP000215914">
    <property type="component" value="Chromosome 1"/>
</dbReference>
<evidence type="ECO:0000259" key="5">
    <source>
        <dbReference type="Pfam" id="PF00009"/>
    </source>
</evidence>
<dbReference type="PANTHER" id="PTHR23115">
    <property type="entry name" value="TRANSLATION FACTOR"/>
    <property type="match status" value="1"/>
</dbReference>
<feature type="domain" description="GTP-eEF1A C-terminal" evidence="6">
    <location>
        <begin position="286"/>
        <end position="389"/>
    </location>
</feature>
<evidence type="ECO:0000313" key="8">
    <source>
        <dbReference type="Proteomes" id="UP000215914"/>
    </source>
</evidence>
<dbReference type="Gene3D" id="2.40.30.10">
    <property type="entry name" value="Translation factors"/>
    <property type="match status" value="2"/>
</dbReference>
<dbReference type="InParanoid" id="A0A251VSX2"/>
<name>A0A251VSX2_HELAN</name>
<dbReference type="Pfam" id="PF22594">
    <property type="entry name" value="GTP-eEF1A_C"/>
    <property type="match status" value="1"/>
</dbReference>
<dbReference type="GO" id="GO:0003924">
    <property type="term" value="F:GTPase activity"/>
    <property type="evidence" value="ECO:0007669"/>
    <property type="project" value="InterPro"/>
</dbReference>
<dbReference type="STRING" id="4232.A0A251VSX2"/>
<keyword evidence="7" id="KW-0648">Protein biosynthesis</keyword>
<comment type="similarity">
    <text evidence="2">Belongs to the TRAFAC class translation factor GTPase superfamily. Classic translation factor GTPase family. EF-Tu/EF-1A subfamily.</text>
</comment>
<comment type="function">
    <text evidence="1">This protein promotes the GTP-dependent binding of aminoacyl-tRNA to the A-site of ribosomes during protein biosynthesis.</text>
</comment>
<keyword evidence="7" id="KW-0396">Initiation factor</keyword>
<gene>
    <name evidence="7" type="ORF">HannXRQ_Chr01g0027401</name>
</gene>
<dbReference type="InterPro" id="IPR000795">
    <property type="entry name" value="T_Tr_GTP-bd_dom"/>
</dbReference>
<evidence type="ECO:0000313" key="7">
    <source>
        <dbReference type="EMBL" id="OTG38223.1"/>
    </source>
</evidence>